<accession>A0ABP0G1K3</accession>
<evidence type="ECO:0000313" key="3">
    <source>
        <dbReference type="Proteomes" id="UP001642483"/>
    </source>
</evidence>
<evidence type="ECO:0000256" key="1">
    <source>
        <dbReference type="ARBA" id="ARBA00009884"/>
    </source>
</evidence>
<comment type="caution">
    <text evidence="2">The sequence shown here is derived from an EMBL/GenBank/DDBJ whole genome shotgun (WGS) entry which is preliminary data.</text>
</comment>
<comment type="similarity">
    <text evidence="1">Belongs to the STXBP/unc-18/SEC1 family.</text>
</comment>
<dbReference type="Gene3D" id="3.40.50.1910">
    <property type="match status" value="1"/>
</dbReference>
<evidence type="ECO:0000313" key="2">
    <source>
        <dbReference type="EMBL" id="CAK8684539.1"/>
    </source>
</evidence>
<dbReference type="InterPro" id="IPR036045">
    <property type="entry name" value="Sec1-like_sf"/>
</dbReference>
<dbReference type="InterPro" id="IPR001619">
    <property type="entry name" value="Sec1-like"/>
</dbReference>
<dbReference type="EMBL" id="CAWYQH010000097">
    <property type="protein sequence ID" value="CAK8684539.1"/>
    <property type="molecule type" value="Genomic_DNA"/>
</dbReference>
<dbReference type="PANTHER" id="PTHR11679">
    <property type="entry name" value="VESICLE PROTEIN SORTING-ASSOCIATED"/>
    <property type="match status" value="1"/>
</dbReference>
<dbReference type="Proteomes" id="UP001642483">
    <property type="component" value="Unassembled WGS sequence"/>
</dbReference>
<gene>
    <name evidence="2" type="ORF">CVLEPA_LOCUS15520</name>
</gene>
<organism evidence="2 3">
    <name type="scientific">Clavelina lepadiformis</name>
    <name type="common">Light-bulb sea squirt</name>
    <name type="synonym">Ascidia lepadiformis</name>
    <dbReference type="NCBI Taxonomy" id="159417"/>
    <lineage>
        <taxon>Eukaryota</taxon>
        <taxon>Metazoa</taxon>
        <taxon>Chordata</taxon>
        <taxon>Tunicata</taxon>
        <taxon>Ascidiacea</taxon>
        <taxon>Aplousobranchia</taxon>
        <taxon>Clavelinidae</taxon>
        <taxon>Clavelina</taxon>
    </lineage>
</organism>
<dbReference type="Pfam" id="PF00995">
    <property type="entry name" value="Sec1"/>
    <property type="match status" value="1"/>
</dbReference>
<sequence>MENSWIKEARKFVWNKVTQKVKHAVVFIDASCAECLFWSGGPTVLFSNGALEIKDFSSFENGSVDQKKAVFLVSSVLRGETLSILEDIIKTSNFDYCVIITTVDADTHKMAYGHAPGNDSKSVFDQCEENACMWMGDMNYTCEVFHVPLFMSPCTNCVYLTPSLNNLFPLITNDLCAIDSVRRSRGEKHSIERLSDVHFFSLPVNFRVQVKKLVTYFNSLFESLNCKEELFAVGHTSRLVATQLTNSPQGKQRRKQALNTSSLLLIDRSLDSIQAVQHSDQSLVDKILGILPELAGHHNNISVDMLRLTTAYQLIDGKMDNEELQMIRESVACPGCLCPPDDACPLLLEEMIKLPQKEALKSIKRGLLEAAVEEGLDVAGDEENLSFSDEIYKIVEKFNGNSGAIMYNNNLLQLSMAAAQCLSDDYHEKWERLGALEKLLTLDDDPVARIVQVMNEVDDDGNEKWSVDDVLQLLVFASSLHDPSNTSDEVWDDVSSSLSLMISERSVDDLPEGLLEVLGMNQSEDNSELELDQVQDAVEEILEKLRKIYPLRSQLSYLKDLRKESFGPPKYEPLLVKLLKQVFDPSRPDLHPDVEHISTGLMDLLKSGFSMFKKVSPPRPNDAKILCIFVIGGITFEEVRIIHEMVEHYNSSQKRDLQVLIGSNRITFPSDTIDRLLFANNLRPDVD</sequence>
<dbReference type="InterPro" id="IPR027482">
    <property type="entry name" value="Sec1-like_dom2"/>
</dbReference>
<proteinExistence type="inferred from homology"/>
<protein>
    <recommendedName>
        <fullName evidence="4">Sec1 family domain-containing protein 2</fullName>
    </recommendedName>
</protein>
<keyword evidence="3" id="KW-1185">Reference proteome</keyword>
<evidence type="ECO:0008006" key="4">
    <source>
        <dbReference type="Google" id="ProtNLM"/>
    </source>
</evidence>
<name>A0ABP0G1K3_CLALP</name>
<dbReference type="SUPFAM" id="SSF56815">
    <property type="entry name" value="Sec1/munc18-like (SM) proteins"/>
    <property type="match status" value="1"/>
</dbReference>
<reference evidence="2 3" key="1">
    <citation type="submission" date="2024-02" db="EMBL/GenBank/DDBJ databases">
        <authorList>
            <person name="Daric V."/>
            <person name="Darras S."/>
        </authorList>
    </citation>
    <scope>NUCLEOTIDE SEQUENCE [LARGE SCALE GENOMIC DNA]</scope>
</reference>